<dbReference type="EMBL" id="KZ825204">
    <property type="protein sequence ID" value="PYI14726.1"/>
    <property type="molecule type" value="Genomic_DNA"/>
</dbReference>
<sequence length="74" mass="8367">MLCWMLMLRLRGSGIWFEAFILLTTLYRSGSTMPLYSSFTPDRGCVSSHPAERDEAQPGWHSSRGIGLAFTRIV</sequence>
<accession>A0A2V5I520</accession>
<gene>
    <name evidence="1" type="ORF">BO99DRAFT_406430</name>
</gene>
<protein>
    <submittedName>
        <fullName evidence="1">Uncharacterized protein</fullName>
    </submittedName>
</protein>
<evidence type="ECO:0000313" key="2">
    <source>
        <dbReference type="Proteomes" id="UP000249829"/>
    </source>
</evidence>
<reference evidence="1 2" key="1">
    <citation type="submission" date="2018-02" db="EMBL/GenBank/DDBJ databases">
        <title>The genomes of Aspergillus section Nigri reveals drivers in fungal speciation.</title>
        <authorList>
            <consortium name="DOE Joint Genome Institute"/>
            <person name="Vesth T.C."/>
            <person name="Nybo J."/>
            <person name="Theobald S."/>
            <person name="Brandl J."/>
            <person name="Frisvad J.C."/>
            <person name="Nielsen K.F."/>
            <person name="Lyhne E.K."/>
            <person name="Kogle M.E."/>
            <person name="Kuo A."/>
            <person name="Riley R."/>
            <person name="Clum A."/>
            <person name="Nolan M."/>
            <person name="Lipzen A."/>
            <person name="Salamov A."/>
            <person name="Henrissat B."/>
            <person name="Wiebenga A."/>
            <person name="De vries R.P."/>
            <person name="Grigoriev I.V."/>
            <person name="Mortensen U.H."/>
            <person name="Andersen M.R."/>
            <person name="Baker S.E."/>
        </authorList>
    </citation>
    <scope>NUCLEOTIDE SEQUENCE [LARGE SCALE GENOMIC DNA]</scope>
    <source>
        <strain evidence="1 2">CBS 115571</strain>
    </source>
</reference>
<proteinExistence type="predicted"/>
<evidence type="ECO:0000313" key="1">
    <source>
        <dbReference type="EMBL" id="PYI14726.1"/>
    </source>
</evidence>
<organism evidence="1 2">
    <name type="scientific">Aspergillus violaceofuscus (strain CBS 115571)</name>
    <dbReference type="NCBI Taxonomy" id="1450538"/>
    <lineage>
        <taxon>Eukaryota</taxon>
        <taxon>Fungi</taxon>
        <taxon>Dikarya</taxon>
        <taxon>Ascomycota</taxon>
        <taxon>Pezizomycotina</taxon>
        <taxon>Eurotiomycetes</taxon>
        <taxon>Eurotiomycetidae</taxon>
        <taxon>Eurotiales</taxon>
        <taxon>Aspergillaceae</taxon>
        <taxon>Aspergillus</taxon>
    </lineage>
</organism>
<name>A0A2V5I520_ASPV1</name>
<dbReference type="AlphaFoldDB" id="A0A2V5I520"/>
<keyword evidence="2" id="KW-1185">Reference proteome</keyword>
<dbReference type="Proteomes" id="UP000249829">
    <property type="component" value="Unassembled WGS sequence"/>
</dbReference>